<reference evidence="4" key="1">
    <citation type="submission" date="2022-12" db="EMBL/GenBank/DDBJ databases">
        <title>Chromosome-level genome assembly of the bean flower thrips Megalurothrips usitatus.</title>
        <authorList>
            <person name="Ma L."/>
            <person name="Liu Q."/>
            <person name="Li H."/>
            <person name="Cai W."/>
        </authorList>
    </citation>
    <scope>NUCLEOTIDE SEQUENCE</scope>
    <source>
        <strain evidence="4">Cailab_2022a</strain>
    </source>
</reference>
<dbReference type="Gene3D" id="3.30.160.60">
    <property type="entry name" value="Classic Zinc Finger"/>
    <property type="match status" value="2"/>
</dbReference>
<dbReference type="InterPro" id="IPR013087">
    <property type="entry name" value="Znf_C2H2_type"/>
</dbReference>
<feature type="compositionally biased region" description="Basic and acidic residues" evidence="2">
    <location>
        <begin position="596"/>
        <end position="620"/>
    </location>
</feature>
<feature type="compositionally biased region" description="Basic and acidic residues" evidence="2">
    <location>
        <begin position="678"/>
        <end position="699"/>
    </location>
</feature>
<feature type="compositionally biased region" description="Polar residues" evidence="2">
    <location>
        <begin position="554"/>
        <end position="567"/>
    </location>
</feature>
<dbReference type="PROSITE" id="PS00028">
    <property type="entry name" value="ZINC_FINGER_C2H2_1"/>
    <property type="match status" value="3"/>
</dbReference>
<comment type="caution">
    <text evidence="4">The sequence shown here is derived from an EMBL/GenBank/DDBJ whole genome shotgun (WGS) entry which is preliminary data.</text>
</comment>
<feature type="region of interest" description="Disordered" evidence="2">
    <location>
        <begin position="1"/>
        <end position="34"/>
    </location>
</feature>
<feature type="region of interest" description="Disordered" evidence="2">
    <location>
        <begin position="554"/>
        <end position="745"/>
    </location>
</feature>
<keyword evidence="5" id="KW-1185">Reference proteome</keyword>
<dbReference type="GO" id="GO:0008270">
    <property type="term" value="F:zinc ion binding"/>
    <property type="evidence" value="ECO:0007669"/>
    <property type="project" value="UniProtKB-KW"/>
</dbReference>
<feature type="compositionally biased region" description="Low complexity" evidence="2">
    <location>
        <begin position="574"/>
        <end position="593"/>
    </location>
</feature>
<dbReference type="PROSITE" id="PS50157">
    <property type="entry name" value="ZINC_FINGER_C2H2_2"/>
    <property type="match status" value="3"/>
</dbReference>
<gene>
    <name evidence="4" type="ORF">ONE63_002394</name>
</gene>
<dbReference type="SMART" id="SM00355">
    <property type="entry name" value="ZnF_C2H2"/>
    <property type="match status" value="6"/>
</dbReference>
<proteinExistence type="predicted"/>
<dbReference type="Pfam" id="PF00096">
    <property type="entry name" value="zf-C2H2"/>
    <property type="match status" value="1"/>
</dbReference>
<dbReference type="Proteomes" id="UP001075354">
    <property type="component" value="Chromosome 12"/>
</dbReference>
<dbReference type="PANTHER" id="PTHR21020">
    <property type="entry name" value="ZINC FINGER PROTEIN 800"/>
    <property type="match status" value="1"/>
</dbReference>
<evidence type="ECO:0000256" key="2">
    <source>
        <dbReference type="SAM" id="MobiDB-lite"/>
    </source>
</evidence>
<feature type="domain" description="C2H2-type" evidence="3">
    <location>
        <begin position="749"/>
        <end position="777"/>
    </location>
</feature>
<feature type="compositionally biased region" description="Polar residues" evidence="2">
    <location>
        <begin position="714"/>
        <end position="745"/>
    </location>
</feature>
<protein>
    <recommendedName>
        <fullName evidence="3">C2H2-type domain-containing protein</fullName>
    </recommendedName>
</protein>
<accession>A0AAV7XCB2</accession>
<evidence type="ECO:0000313" key="4">
    <source>
        <dbReference type="EMBL" id="KAJ1522083.1"/>
    </source>
</evidence>
<feature type="domain" description="C2H2-type" evidence="3">
    <location>
        <begin position="73"/>
        <end position="105"/>
    </location>
</feature>
<evidence type="ECO:0000313" key="5">
    <source>
        <dbReference type="Proteomes" id="UP001075354"/>
    </source>
</evidence>
<feature type="compositionally biased region" description="Polar residues" evidence="2">
    <location>
        <begin position="658"/>
        <end position="672"/>
    </location>
</feature>
<feature type="region of interest" description="Disordered" evidence="2">
    <location>
        <begin position="130"/>
        <end position="151"/>
    </location>
</feature>
<name>A0AAV7XCB2_9NEOP</name>
<evidence type="ECO:0000259" key="3">
    <source>
        <dbReference type="PROSITE" id="PS50157"/>
    </source>
</evidence>
<feature type="region of interest" description="Disordered" evidence="2">
    <location>
        <begin position="822"/>
        <end position="888"/>
    </location>
</feature>
<evidence type="ECO:0000256" key="1">
    <source>
        <dbReference type="PROSITE-ProRule" id="PRU00042"/>
    </source>
</evidence>
<dbReference type="InterPro" id="IPR039149">
    <property type="entry name" value="ZNF800"/>
</dbReference>
<keyword evidence="1" id="KW-0863">Zinc-finger</keyword>
<keyword evidence="1" id="KW-0862">Zinc</keyword>
<feature type="domain" description="C2H2-type" evidence="3">
    <location>
        <begin position="312"/>
        <end position="340"/>
    </location>
</feature>
<dbReference type="PANTHER" id="PTHR21020:SF0">
    <property type="entry name" value="ZINC FINGER PROTEIN 800"/>
    <property type="match status" value="1"/>
</dbReference>
<sequence>MGAKTGGKAGRPLKQNGKNKVQEKEEPPEGPDFSLLRKPVEISVTGLNEVLKVFQNSPPELHHLLSHECDVVYECKVCRNLFRSLANFISHKRVYCTQLHGNSQKNLFKLNKRVDDTTVIVEPEAVRTTRSREHWRTSDGAGEDKEVYEPKTRNGLAEPAPFRITIKKDLTSIVEKLMQKTATQTLTETVGRLSSTSEFYDNVSKELTDRKKEAKQHTIHLEPIENTSFGVFQTIVQTSGSSSELIKSQVQDLQRIMSDTEAVLGPDGRVIENGASQSSTVFHEDKRKKIKVVDGEEYNGPPVTAPESEIELFCNLCKEHFSTYKMLNHHMKSLHMTYRTFYPCPCCKQPLSNSWSVHRHLLKVHRKTNEQIRKLREKVIKRSFKKEVLQSGAQKLSKPNVSENPLCPSELIYDTSYKTIPLPEEDSYKQWFGHHEDGLGQCCGGCGKRFDRRAALLAHSQSCLKSSASKQNSSGPGRPSVQIEKSATLGRSAQAGKTSVASPAALGPISPVMSNLRTSASLPVHPLQFSQDKEAVPTKKIEIQIRRDYGKTAVTNSECRTRTPSSSRSEDGAASVSRSDDGTSSGSSETEASGLTDKRIEVRKDQGGTHTDADQNFELKRGRRPSLPEGILKAEADPPAKRRVGRPRKQRPELIHANGTNEVQSGTPSVSDGSDDSNDAKDKPSILTRTAEDKKRKAGEVPMSAEEESEDDTNNVWPSSKNNIKDSTVSQNYSEPRPSSNSNTSTKRLLCRICHKKFKSSINLRHHMSTEHINYNRFRCLICHFRCFSKIDCISHVLRLHLESWEKEKAVAMVQDIQMDAGGSTDVHPCDVQAESGDSESAMSEPGTPPSETQEKSEDSSPDDLPNMSEAVHESPAMEGVGEIISVA</sequence>
<dbReference type="AlphaFoldDB" id="A0AAV7XCB2"/>
<keyword evidence="1" id="KW-0479">Metal-binding</keyword>
<organism evidence="4 5">
    <name type="scientific">Megalurothrips usitatus</name>
    <name type="common">bean blossom thrips</name>
    <dbReference type="NCBI Taxonomy" id="439358"/>
    <lineage>
        <taxon>Eukaryota</taxon>
        <taxon>Metazoa</taxon>
        <taxon>Ecdysozoa</taxon>
        <taxon>Arthropoda</taxon>
        <taxon>Hexapoda</taxon>
        <taxon>Insecta</taxon>
        <taxon>Pterygota</taxon>
        <taxon>Neoptera</taxon>
        <taxon>Paraneoptera</taxon>
        <taxon>Thysanoptera</taxon>
        <taxon>Terebrantia</taxon>
        <taxon>Thripoidea</taxon>
        <taxon>Thripidae</taxon>
        <taxon>Megalurothrips</taxon>
    </lineage>
</organism>
<dbReference type="EMBL" id="JAPTSV010000012">
    <property type="protein sequence ID" value="KAJ1522083.1"/>
    <property type="molecule type" value="Genomic_DNA"/>
</dbReference>